<sequence>MAEAVGAVSAITTLATLALQATSTLYQTVKGNKSREKLIRDLRAELQDLLDVLKTLQELNGDTDIDLTALERPLKRCAGACTQFNVLVLDCTQHSSEERYSKRDWFKIRYMGNDISGFKDMLAGYKSTITIALAYVNLHTTKIIKNVIKEYKELIQNM</sequence>
<evidence type="ECO:0000256" key="1">
    <source>
        <dbReference type="SAM" id="Coils"/>
    </source>
</evidence>
<evidence type="ECO:0000259" key="2">
    <source>
        <dbReference type="Pfam" id="PF17111"/>
    </source>
</evidence>
<reference evidence="3 4" key="1">
    <citation type="submission" date="2024-07" db="EMBL/GenBank/DDBJ databases">
        <title>Section-level genome sequencing and comparative genomics of Aspergillus sections Usti and Cavernicolus.</title>
        <authorList>
            <consortium name="Lawrence Berkeley National Laboratory"/>
            <person name="Nybo J.L."/>
            <person name="Vesth T.C."/>
            <person name="Theobald S."/>
            <person name="Frisvad J.C."/>
            <person name="Larsen T.O."/>
            <person name="Kjaerboelling I."/>
            <person name="Rothschild-Mancinelli K."/>
            <person name="Lyhne E.K."/>
            <person name="Kogle M.E."/>
            <person name="Barry K."/>
            <person name="Clum A."/>
            <person name="Na H."/>
            <person name="Ledsgaard L."/>
            <person name="Lin J."/>
            <person name="Lipzen A."/>
            <person name="Kuo A."/>
            <person name="Riley R."/>
            <person name="Mondo S."/>
            <person name="Labutti K."/>
            <person name="Haridas S."/>
            <person name="Pangalinan J."/>
            <person name="Salamov A.A."/>
            <person name="Simmons B.A."/>
            <person name="Magnuson J.K."/>
            <person name="Chen J."/>
            <person name="Drula E."/>
            <person name="Henrissat B."/>
            <person name="Wiebenga A."/>
            <person name="Lubbers R.J."/>
            <person name="Gomes A.C."/>
            <person name="Macurrencykelacurrency M.R."/>
            <person name="Stajich J."/>
            <person name="Grigoriev I.V."/>
            <person name="Mortensen U.H."/>
            <person name="De Vries R.P."/>
            <person name="Baker S.E."/>
            <person name="Andersen M.R."/>
        </authorList>
    </citation>
    <scope>NUCLEOTIDE SEQUENCE [LARGE SCALE GENOMIC DNA]</scope>
    <source>
        <strain evidence="3 4">CBS 449.75</strain>
    </source>
</reference>
<dbReference type="RefSeq" id="XP_070883219.1">
    <property type="nucleotide sequence ID" value="XM_071029897.1"/>
</dbReference>
<keyword evidence="4" id="KW-1185">Reference proteome</keyword>
<accession>A0ABR4LIB1</accession>
<evidence type="ECO:0000313" key="4">
    <source>
        <dbReference type="Proteomes" id="UP001610432"/>
    </source>
</evidence>
<gene>
    <name evidence="3" type="ORF">BJX67DRAFT_361622</name>
</gene>
<evidence type="ECO:0000313" key="3">
    <source>
        <dbReference type="EMBL" id="KAL2864240.1"/>
    </source>
</evidence>
<feature type="domain" description="Azaphilone pigments biosynthesis cluster protein L N-terminal" evidence="2">
    <location>
        <begin position="2"/>
        <end position="157"/>
    </location>
</feature>
<name>A0ABR4LIB1_9EURO</name>
<keyword evidence="1" id="KW-0175">Coiled coil</keyword>
<protein>
    <recommendedName>
        <fullName evidence="2">Azaphilone pigments biosynthesis cluster protein L N-terminal domain-containing protein</fullName>
    </recommendedName>
</protein>
<dbReference type="GeneID" id="98144969"/>
<dbReference type="Pfam" id="PF17111">
    <property type="entry name" value="PigL_N"/>
    <property type="match status" value="1"/>
</dbReference>
<dbReference type="Proteomes" id="UP001610432">
    <property type="component" value="Unassembled WGS sequence"/>
</dbReference>
<comment type="caution">
    <text evidence="3">The sequence shown here is derived from an EMBL/GenBank/DDBJ whole genome shotgun (WGS) entry which is preliminary data.</text>
</comment>
<feature type="coiled-coil region" evidence="1">
    <location>
        <begin position="32"/>
        <end position="59"/>
    </location>
</feature>
<dbReference type="InterPro" id="IPR031348">
    <property type="entry name" value="PigL_N"/>
</dbReference>
<dbReference type="EMBL" id="JBFXLQ010000042">
    <property type="protein sequence ID" value="KAL2864240.1"/>
    <property type="molecule type" value="Genomic_DNA"/>
</dbReference>
<proteinExistence type="predicted"/>
<organism evidence="3 4">
    <name type="scientific">Aspergillus lucknowensis</name>
    <dbReference type="NCBI Taxonomy" id="176173"/>
    <lineage>
        <taxon>Eukaryota</taxon>
        <taxon>Fungi</taxon>
        <taxon>Dikarya</taxon>
        <taxon>Ascomycota</taxon>
        <taxon>Pezizomycotina</taxon>
        <taxon>Eurotiomycetes</taxon>
        <taxon>Eurotiomycetidae</taxon>
        <taxon>Eurotiales</taxon>
        <taxon>Aspergillaceae</taxon>
        <taxon>Aspergillus</taxon>
        <taxon>Aspergillus subgen. Nidulantes</taxon>
    </lineage>
</organism>